<name>A0A9P1GEM1_9DINO</name>
<feature type="compositionally biased region" description="Basic and acidic residues" evidence="1">
    <location>
        <begin position="122"/>
        <end position="134"/>
    </location>
</feature>
<evidence type="ECO:0000313" key="4">
    <source>
        <dbReference type="Proteomes" id="UP001152797"/>
    </source>
</evidence>
<feature type="region of interest" description="Disordered" evidence="1">
    <location>
        <begin position="76"/>
        <end position="134"/>
    </location>
</feature>
<keyword evidence="4" id="KW-1185">Reference proteome</keyword>
<reference evidence="2" key="1">
    <citation type="submission" date="2022-10" db="EMBL/GenBank/DDBJ databases">
        <authorList>
            <person name="Chen Y."/>
            <person name="Dougan E. K."/>
            <person name="Chan C."/>
            <person name="Rhodes N."/>
            <person name="Thang M."/>
        </authorList>
    </citation>
    <scope>NUCLEOTIDE SEQUENCE</scope>
</reference>
<reference evidence="3 4" key="2">
    <citation type="submission" date="2024-05" db="EMBL/GenBank/DDBJ databases">
        <authorList>
            <person name="Chen Y."/>
            <person name="Shah S."/>
            <person name="Dougan E. K."/>
            <person name="Thang M."/>
            <person name="Chan C."/>
        </authorList>
    </citation>
    <scope>NUCLEOTIDE SEQUENCE [LARGE SCALE GENOMIC DNA]</scope>
</reference>
<dbReference type="GO" id="GO:0003677">
    <property type="term" value="F:DNA binding"/>
    <property type="evidence" value="ECO:0007669"/>
    <property type="project" value="UniProtKB-KW"/>
</dbReference>
<dbReference type="AlphaFoldDB" id="A0A9P1GEM1"/>
<organism evidence="2">
    <name type="scientific">Cladocopium goreaui</name>
    <dbReference type="NCBI Taxonomy" id="2562237"/>
    <lineage>
        <taxon>Eukaryota</taxon>
        <taxon>Sar</taxon>
        <taxon>Alveolata</taxon>
        <taxon>Dinophyceae</taxon>
        <taxon>Suessiales</taxon>
        <taxon>Symbiodiniaceae</taxon>
        <taxon>Cladocopium</taxon>
    </lineage>
</organism>
<sequence>MAADLSIEERYIQHQRGLFVSKHVSAAYVPAVMSAAVPRGPYQVRAPERPDQSLHVVVQSLQKQVNELQTLVRSLQHQAPSEMPTEPLAKTTSPPLATVARTPSEEELLRRHRERRAPRAPRAPESKPREELRK</sequence>
<evidence type="ECO:0000313" key="2">
    <source>
        <dbReference type="EMBL" id="CAI4010243.1"/>
    </source>
</evidence>
<dbReference type="Proteomes" id="UP001152797">
    <property type="component" value="Unassembled WGS sequence"/>
</dbReference>
<dbReference type="EMBL" id="CAMXCT030004752">
    <property type="protein sequence ID" value="CAL4797555.1"/>
    <property type="molecule type" value="Genomic_DNA"/>
</dbReference>
<gene>
    <name evidence="2" type="ORF">C1SCF055_LOCUS35527</name>
</gene>
<keyword evidence="3" id="KW-0238">DNA-binding</keyword>
<accession>A0A9P1GEM1</accession>
<feature type="compositionally biased region" description="Basic residues" evidence="1">
    <location>
        <begin position="110"/>
        <end position="119"/>
    </location>
</feature>
<comment type="caution">
    <text evidence="2">The sequence shown here is derived from an EMBL/GenBank/DDBJ whole genome shotgun (WGS) entry which is preliminary data.</text>
</comment>
<feature type="non-terminal residue" evidence="2">
    <location>
        <position position="134"/>
    </location>
</feature>
<dbReference type="EMBL" id="CAMXCT010004752">
    <property type="protein sequence ID" value="CAI4010243.1"/>
    <property type="molecule type" value="Genomic_DNA"/>
</dbReference>
<evidence type="ECO:0000256" key="1">
    <source>
        <dbReference type="SAM" id="MobiDB-lite"/>
    </source>
</evidence>
<evidence type="ECO:0000313" key="3">
    <source>
        <dbReference type="EMBL" id="CAL4797555.1"/>
    </source>
</evidence>
<dbReference type="EMBL" id="CAMXCT020004752">
    <property type="protein sequence ID" value="CAL1163618.1"/>
    <property type="molecule type" value="Genomic_DNA"/>
</dbReference>
<protein>
    <submittedName>
        <fullName evidence="3">DNA-binding protein RFXANK</fullName>
    </submittedName>
</protein>
<proteinExistence type="predicted"/>